<dbReference type="KEGG" id="rmar:GBA65_08970"/>
<dbReference type="CDD" id="cd02062">
    <property type="entry name" value="Nitro_FMN_reductase"/>
    <property type="match status" value="1"/>
</dbReference>
<gene>
    <name evidence="5" type="ORF">GBA65_08970</name>
</gene>
<feature type="domain" description="Nitroreductase" evidence="3">
    <location>
        <begin position="530"/>
        <end position="702"/>
    </location>
</feature>
<dbReference type="SUPFAM" id="SSF55469">
    <property type="entry name" value="FMN-dependent nitroreductase-like"/>
    <property type="match status" value="1"/>
</dbReference>
<feature type="compositionally biased region" description="Basic residues" evidence="1">
    <location>
        <begin position="345"/>
        <end position="363"/>
    </location>
</feature>
<dbReference type="InterPro" id="IPR029479">
    <property type="entry name" value="Nitroreductase"/>
</dbReference>
<dbReference type="Gene3D" id="3.20.20.30">
    <property type="entry name" value="Luciferase-like domain"/>
    <property type="match status" value="1"/>
</dbReference>
<dbReference type="InterPro" id="IPR000415">
    <property type="entry name" value="Nitroreductase-like"/>
</dbReference>
<organism evidence="5 6">
    <name type="scientific">Rubrobacter marinus</name>
    <dbReference type="NCBI Taxonomy" id="2653852"/>
    <lineage>
        <taxon>Bacteria</taxon>
        <taxon>Bacillati</taxon>
        <taxon>Actinomycetota</taxon>
        <taxon>Rubrobacteria</taxon>
        <taxon>Rubrobacterales</taxon>
        <taxon>Rubrobacteraceae</taxon>
        <taxon>Rubrobacter</taxon>
    </lineage>
</organism>
<dbReference type="InterPro" id="IPR019967">
    <property type="entry name" value="F420-dep_enz_PPOX_Rv0121"/>
</dbReference>
<dbReference type="GO" id="GO:0016705">
    <property type="term" value="F:oxidoreductase activity, acting on paired donors, with incorporation or reduction of molecular oxygen"/>
    <property type="evidence" value="ECO:0007669"/>
    <property type="project" value="InterPro"/>
</dbReference>
<evidence type="ECO:0000259" key="3">
    <source>
        <dbReference type="Pfam" id="PF00881"/>
    </source>
</evidence>
<accession>A0A6G8PWP9</accession>
<feature type="compositionally biased region" description="Pro residues" evidence="1">
    <location>
        <begin position="296"/>
        <end position="306"/>
    </location>
</feature>
<dbReference type="Gene3D" id="2.30.110.10">
    <property type="entry name" value="Electron Transport, Fmn-binding Protein, Chain A"/>
    <property type="match status" value="1"/>
</dbReference>
<feature type="compositionally biased region" description="Basic residues" evidence="1">
    <location>
        <begin position="205"/>
        <end position="234"/>
    </location>
</feature>
<feature type="domain" description="Luciferase-like" evidence="2">
    <location>
        <begin position="55"/>
        <end position="144"/>
    </location>
</feature>
<sequence length="724" mass="79777">MWSTCWIRGTCGLEYAATGRSRRRYILTHNGAPTFGLWYDFRQELPFTGRYADFYAECLEEISEGESLGFSDVWLSEHHFVDDGYLPSPLVVAAAIAARTTRIGIGTNVLLLPMHHPLRVAEDAAVVDLVSGGRFTLGWGSGTSGTSSTPSASTPRTGRRCWRRGGDHTQGVERGAHGIRGAALEPPRPPLRAAPGAGDPDLPRRLHGARPRPRRPPRGRLPRLQRPGRPRRDARRPDGEGRGPRPGRLYLPLLRLHDRLRARERREGLGSRRTRPRLPGEPLRRVGRRPRGAHATPPPPGGPPPEQVLRRDAGRGGREARGAPRGGPVRPPLLLGPSPGDHPRAIPRQHAPLRRGGRAKGARGRGGEDRLRARTDILSAEETAFLTRQRVARLATADADGAPHAIPVCFASDGRSLYIALDEKPKDVPVSRLKRVRNILENPSVALVADRYAEDWDLLAYVMVRGRAGLVEPGADDHAAAVRLLRGKYHQYERMRIEENPVIAIRPERVASWGALDAPDGGAEPLLEALRGRRSVRRYLDREVPREAVEKVVEAARWAPSPHGTQPWRFAVVTKRETKERLAGAMGEEWRRNLEMDGQDAAVVEKRLEGSRGRLLDAPVLLLICLYGGDLDAYPDPERQRNETTMAVQSLGAAAQNALLAAYEQGLDAGWMCAPLFCPEEVASALGLDPELVPHALLTLGYAAGDPPKRRGRRPLDDLVVYRD</sequence>
<feature type="compositionally biased region" description="Basic and acidic residues" evidence="1">
    <location>
        <begin position="308"/>
        <end position="322"/>
    </location>
</feature>
<evidence type="ECO:0000256" key="1">
    <source>
        <dbReference type="SAM" id="MobiDB-lite"/>
    </source>
</evidence>
<evidence type="ECO:0000313" key="6">
    <source>
        <dbReference type="Proteomes" id="UP000502706"/>
    </source>
</evidence>
<dbReference type="InterPro" id="IPR050627">
    <property type="entry name" value="Nitroreductase/BluB"/>
</dbReference>
<dbReference type="PANTHER" id="PTHR23026">
    <property type="entry name" value="NADPH NITROREDUCTASE"/>
    <property type="match status" value="1"/>
</dbReference>
<feature type="region of interest" description="Disordered" evidence="1">
    <location>
        <begin position="138"/>
        <end position="373"/>
    </location>
</feature>
<feature type="compositionally biased region" description="Basic and acidic residues" evidence="1">
    <location>
        <begin position="255"/>
        <end position="270"/>
    </location>
</feature>
<proteinExistence type="predicted"/>
<dbReference type="Pfam" id="PF00296">
    <property type="entry name" value="Bac_luciferase"/>
    <property type="match status" value="1"/>
</dbReference>
<evidence type="ECO:0000313" key="5">
    <source>
        <dbReference type="EMBL" id="QIN78630.1"/>
    </source>
</evidence>
<name>A0A6G8PWP9_9ACTN</name>
<dbReference type="Pfam" id="PF00881">
    <property type="entry name" value="Nitroreductase"/>
    <property type="match status" value="1"/>
</dbReference>
<feature type="compositionally biased region" description="Low complexity" evidence="1">
    <location>
        <begin position="326"/>
        <end position="339"/>
    </location>
</feature>
<dbReference type="InterPro" id="IPR036661">
    <property type="entry name" value="Luciferase-like_sf"/>
</dbReference>
<dbReference type="PANTHER" id="PTHR23026:SF123">
    <property type="entry name" value="NAD(P)H NITROREDUCTASE RV3131-RELATED"/>
    <property type="match status" value="1"/>
</dbReference>
<dbReference type="EMBL" id="CP045121">
    <property type="protein sequence ID" value="QIN78630.1"/>
    <property type="molecule type" value="Genomic_DNA"/>
</dbReference>
<feature type="compositionally biased region" description="Basic and acidic residues" evidence="1">
    <location>
        <begin position="164"/>
        <end position="176"/>
    </location>
</feature>
<dbReference type="InterPro" id="IPR011576">
    <property type="entry name" value="Pyridox_Oxase_N"/>
</dbReference>
<keyword evidence="6" id="KW-1185">Reference proteome</keyword>
<dbReference type="Proteomes" id="UP000502706">
    <property type="component" value="Chromosome"/>
</dbReference>
<dbReference type="SUPFAM" id="SSF51679">
    <property type="entry name" value="Bacterial luciferase-like"/>
    <property type="match status" value="1"/>
</dbReference>
<dbReference type="Gene3D" id="3.40.109.10">
    <property type="entry name" value="NADH Oxidase"/>
    <property type="match status" value="1"/>
</dbReference>
<feature type="domain" description="Pyridoxamine 5'-phosphate oxidase N-terminal" evidence="4">
    <location>
        <begin position="381"/>
        <end position="513"/>
    </location>
</feature>
<evidence type="ECO:0000259" key="4">
    <source>
        <dbReference type="Pfam" id="PF01243"/>
    </source>
</evidence>
<reference evidence="5 6" key="1">
    <citation type="submission" date="2019-10" db="EMBL/GenBank/DDBJ databases">
        <title>Rubrobacter sp nov SCSIO 52915 isolated from a deep-sea sediment in the South China Sea.</title>
        <authorList>
            <person name="Chen R.W."/>
        </authorList>
    </citation>
    <scope>NUCLEOTIDE SEQUENCE [LARGE SCALE GENOMIC DNA]</scope>
    <source>
        <strain evidence="5 6">SCSIO 52915</strain>
    </source>
</reference>
<dbReference type="AlphaFoldDB" id="A0A6G8PWP9"/>
<dbReference type="NCBIfam" id="TIGR03668">
    <property type="entry name" value="Rv0121_F420"/>
    <property type="match status" value="1"/>
</dbReference>
<dbReference type="SUPFAM" id="SSF50475">
    <property type="entry name" value="FMN-binding split barrel"/>
    <property type="match status" value="1"/>
</dbReference>
<feature type="compositionally biased region" description="Low complexity" evidence="1">
    <location>
        <begin position="144"/>
        <end position="156"/>
    </location>
</feature>
<dbReference type="InterPro" id="IPR011251">
    <property type="entry name" value="Luciferase-like_dom"/>
</dbReference>
<protein>
    <submittedName>
        <fullName evidence="5">TIGR03668 family PPOX class F420-dependent oxidoreductase</fullName>
    </submittedName>
</protein>
<evidence type="ECO:0000259" key="2">
    <source>
        <dbReference type="Pfam" id="PF00296"/>
    </source>
</evidence>
<dbReference type="InterPro" id="IPR012349">
    <property type="entry name" value="Split_barrel_FMN-bd"/>
</dbReference>
<dbReference type="Pfam" id="PF01243">
    <property type="entry name" value="PNPOx_N"/>
    <property type="match status" value="1"/>
</dbReference>